<keyword evidence="3" id="KW-1185">Reference proteome</keyword>
<dbReference type="OrthoDB" id="310217at2759"/>
<sequence length="256" mass="28400">MQLLAVLDNGSTEPLNAVPFEALVSPAMIMEYMDQGDLHEYIQRKKYDEPVAMTVSTTDVALVLARALADLHGQGIIHRYVRSHSIFLSTTHYIRLGNIGSSRAHDDMATSGFVTKYWMAPEVLHDRFGGVRPAYTAAADIYALGAVLTKLDTLQEPYYDVKDRWSIEENVRTGQLRPHMSDTCPPWLNDLVNQCLAFDPAERPTADGHGEALNATLPVESPSTLMDLMASAQRLRAMGLEVGMSYSTSSTTHEWL</sequence>
<dbReference type="GO" id="GO:0005524">
    <property type="term" value="F:ATP binding"/>
    <property type="evidence" value="ECO:0007669"/>
    <property type="project" value="InterPro"/>
</dbReference>
<reference evidence="2 3" key="1">
    <citation type="journal article" date="2013" name="PLoS Genet.">
        <title>Distinctive expansion of potential virulence genes in the genome of the oomycete fish pathogen Saprolegnia parasitica.</title>
        <authorList>
            <person name="Jiang R.H."/>
            <person name="de Bruijn I."/>
            <person name="Haas B.J."/>
            <person name="Belmonte R."/>
            <person name="Lobach L."/>
            <person name="Christie J."/>
            <person name="van den Ackerveken G."/>
            <person name="Bottin A."/>
            <person name="Bulone V."/>
            <person name="Diaz-Moreno S.M."/>
            <person name="Dumas B."/>
            <person name="Fan L."/>
            <person name="Gaulin E."/>
            <person name="Govers F."/>
            <person name="Grenville-Briggs L.J."/>
            <person name="Horner N.R."/>
            <person name="Levin J.Z."/>
            <person name="Mammella M."/>
            <person name="Meijer H.J."/>
            <person name="Morris P."/>
            <person name="Nusbaum C."/>
            <person name="Oome S."/>
            <person name="Phillips A.J."/>
            <person name="van Rooyen D."/>
            <person name="Rzeszutek E."/>
            <person name="Saraiva M."/>
            <person name="Secombes C.J."/>
            <person name="Seidl M.F."/>
            <person name="Snel B."/>
            <person name="Stassen J.H."/>
            <person name="Sykes S."/>
            <person name="Tripathy S."/>
            <person name="van den Berg H."/>
            <person name="Vega-Arreguin J.C."/>
            <person name="Wawra S."/>
            <person name="Young S.K."/>
            <person name="Zeng Q."/>
            <person name="Dieguez-Uribeondo J."/>
            <person name="Russ C."/>
            <person name="Tyler B.M."/>
            <person name="van West P."/>
        </authorList>
    </citation>
    <scope>NUCLEOTIDE SEQUENCE [LARGE SCALE GENOMIC DNA]</scope>
    <source>
        <strain evidence="2 3">CBS 223.65</strain>
    </source>
</reference>
<dbReference type="EMBL" id="KK583236">
    <property type="protein sequence ID" value="KDO25042.1"/>
    <property type="molecule type" value="Genomic_DNA"/>
</dbReference>
<proteinExistence type="predicted"/>
<evidence type="ECO:0000313" key="3">
    <source>
        <dbReference type="Proteomes" id="UP000030745"/>
    </source>
</evidence>
<organism evidence="2 3">
    <name type="scientific">Saprolegnia parasitica (strain CBS 223.65)</name>
    <dbReference type="NCBI Taxonomy" id="695850"/>
    <lineage>
        <taxon>Eukaryota</taxon>
        <taxon>Sar</taxon>
        <taxon>Stramenopiles</taxon>
        <taxon>Oomycota</taxon>
        <taxon>Saprolegniomycetes</taxon>
        <taxon>Saprolegniales</taxon>
        <taxon>Saprolegniaceae</taxon>
        <taxon>Saprolegnia</taxon>
    </lineage>
</organism>
<dbReference type="Proteomes" id="UP000030745">
    <property type="component" value="Unassembled WGS sequence"/>
</dbReference>
<dbReference type="VEuPathDB" id="FungiDB:SPRG_09771"/>
<gene>
    <name evidence="2" type="ORF">SPRG_09771</name>
</gene>
<dbReference type="Pfam" id="PF00069">
    <property type="entry name" value="Pkinase"/>
    <property type="match status" value="1"/>
</dbReference>
<protein>
    <submittedName>
        <fullName evidence="2">Serine/threonine protein kinase</fullName>
    </submittedName>
</protein>
<evidence type="ECO:0000259" key="1">
    <source>
        <dbReference type="PROSITE" id="PS50011"/>
    </source>
</evidence>
<dbReference type="InterPro" id="IPR001245">
    <property type="entry name" value="Ser-Thr/Tyr_kinase_cat_dom"/>
</dbReference>
<dbReference type="SUPFAM" id="SSF56112">
    <property type="entry name" value="Protein kinase-like (PK-like)"/>
    <property type="match status" value="1"/>
</dbReference>
<dbReference type="PANTHER" id="PTHR44329">
    <property type="entry name" value="SERINE/THREONINE-PROTEIN KINASE TNNI3K-RELATED"/>
    <property type="match status" value="1"/>
</dbReference>
<dbReference type="RefSeq" id="XP_012204310.1">
    <property type="nucleotide sequence ID" value="XM_012348920.1"/>
</dbReference>
<dbReference type="AlphaFoldDB" id="A0A067CDZ1"/>
<dbReference type="InterPro" id="IPR011009">
    <property type="entry name" value="Kinase-like_dom_sf"/>
</dbReference>
<dbReference type="GeneID" id="24131922"/>
<dbReference type="STRING" id="695850.A0A067CDZ1"/>
<dbReference type="InterPro" id="IPR000719">
    <property type="entry name" value="Prot_kinase_dom"/>
</dbReference>
<dbReference type="Gene3D" id="1.10.510.10">
    <property type="entry name" value="Transferase(Phosphotransferase) domain 1"/>
    <property type="match status" value="1"/>
</dbReference>
<dbReference type="PANTHER" id="PTHR44329:SF214">
    <property type="entry name" value="PROTEIN KINASE DOMAIN-CONTAINING PROTEIN"/>
    <property type="match status" value="1"/>
</dbReference>
<dbReference type="PRINTS" id="PR00109">
    <property type="entry name" value="TYRKINASE"/>
</dbReference>
<keyword evidence="2" id="KW-0808">Transferase</keyword>
<feature type="domain" description="Protein kinase" evidence="1">
    <location>
        <begin position="1"/>
        <end position="217"/>
    </location>
</feature>
<keyword evidence="2" id="KW-0723">Serine/threonine-protein kinase</keyword>
<name>A0A067CDZ1_SAPPC</name>
<dbReference type="PROSITE" id="PS50011">
    <property type="entry name" value="PROTEIN_KINASE_DOM"/>
    <property type="match status" value="1"/>
</dbReference>
<dbReference type="KEGG" id="spar:SPRG_09771"/>
<accession>A0A067CDZ1</accession>
<dbReference type="GO" id="GO:0004674">
    <property type="term" value="F:protein serine/threonine kinase activity"/>
    <property type="evidence" value="ECO:0007669"/>
    <property type="project" value="UniProtKB-KW"/>
</dbReference>
<dbReference type="InterPro" id="IPR051681">
    <property type="entry name" value="Ser/Thr_Kinases-Pseudokinases"/>
</dbReference>
<keyword evidence="2" id="KW-0418">Kinase</keyword>
<evidence type="ECO:0000313" key="2">
    <source>
        <dbReference type="EMBL" id="KDO25042.1"/>
    </source>
</evidence>